<protein>
    <submittedName>
        <fullName evidence="8">MFS transporter</fullName>
    </submittedName>
</protein>
<feature type="transmembrane region" description="Helical" evidence="6">
    <location>
        <begin position="116"/>
        <end position="140"/>
    </location>
</feature>
<evidence type="ECO:0000256" key="5">
    <source>
        <dbReference type="ARBA" id="ARBA00023136"/>
    </source>
</evidence>
<organism evidence="8 9">
    <name type="scientific">Rhodohalobacter mucosus</name>
    <dbReference type="NCBI Taxonomy" id="2079485"/>
    <lineage>
        <taxon>Bacteria</taxon>
        <taxon>Pseudomonadati</taxon>
        <taxon>Balneolota</taxon>
        <taxon>Balneolia</taxon>
        <taxon>Balneolales</taxon>
        <taxon>Balneolaceae</taxon>
        <taxon>Rhodohalobacter</taxon>
    </lineage>
</organism>
<evidence type="ECO:0000256" key="2">
    <source>
        <dbReference type="ARBA" id="ARBA00022448"/>
    </source>
</evidence>
<feature type="transmembrane region" description="Helical" evidence="6">
    <location>
        <begin position="244"/>
        <end position="269"/>
    </location>
</feature>
<evidence type="ECO:0000256" key="1">
    <source>
        <dbReference type="ARBA" id="ARBA00004127"/>
    </source>
</evidence>
<dbReference type="PANTHER" id="PTHR23519">
    <property type="entry name" value="AUTOPHAGY-RELATED PROTEIN 22"/>
    <property type="match status" value="1"/>
</dbReference>
<evidence type="ECO:0000256" key="3">
    <source>
        <dbReference type="ARBA" id="ARBA00022692"/>
    </source>
</evidence>
<proteinExistence type="predicted"/>
<evidence type="ECO:0000256" key="4">
    <source>
        <dbReference type="ARBA" id="ARBA00022989"/>
    </source>
</evidence>
<feature type="transmembrane region" description="Helical" evidence="6">
    <location>
        <begin position="92"/>
        <end position="110"/>
    </location>
</feature>
<feature type="transmembrane region" description="Helical" evidence="6">
    <location>
        <begin position="347"/>
        <end position="371"/>
    </location>
</feature>
<feature type="transmembrane region" description="Helical" evidence="6">
    <location>
        <begin position="383"/>
        <end position="405"/>
    </location>
</feature>
<dbReference type="RefSeq" id="WP_109647951.1">
    <property type="nucleotide sequence ID" value="NZ_QGGB01000010.1"/>
</dbReference>
<dbReference type="OrthoDB" id="9768783at2"/>
<keyword evidence="2" id="KW-0813">Transport</keyword>
<feature type="transmembrane region" description="Helical" evidence="6">
    <location>
        <begin position="59"/>
        <end position="80"/>
    </location>
</feature>
<dbReference type="Pfam" id="PF11700">
    <property type="entry name" value="ATG22"/>
    <property type="match status" value="2"/>
</dbReference>
<keyword evidence="5 6" id="KW-0472">Membrane</keyword>
<feature type="transmembrane region" description="Helical" evidence="6">
    <location>
        <begin position="188"/>
        <end position="208"/>
    </location>
</feature>
<dbReference type="GO" id="GO:0012505">
    <property type="term" value="C:endomembrane system"/>
    <property type="evidence" value="ECO:0007669"/>
    <property type="project" value="UniProtKB-SubCell"/>
</dbReference>
<dbReference type="InterPro" id="IPR050495">
    <property type="entry name" value="ATG22/LtaA_families"/>
</dbReference>
<sequence>MLRTRKETPRASKKEIFGWAMFDFANQSYTLLIITVIFPVLFTTVIVGDAQDDYRLGNLLWSVALAVSYFIVVLSGPVFGAIMDFSAMKKRFLFYSYALTVVSTALLYFVEPGLVVLGVILIIISNFAYAIGENFIAAFLPSLGPPADMGKISGFGWALGYVGGLFSAGFVILYLGEPTGDNFDTIRWVGPWAALFFLVAAIPTFAWVREPGLRQELPAGETFVSMGFKRLGETLRELPRFRDLGIFLISVFFAMAAIYIVVSFAFIYGDQVVQWDESVRVLMFVVVQVTAAAGAFLFGVIQDRIGARLTYNLTLGLWFLGVLGIWAVTDITVWLNSQLGTSFEDQYVFLWIGVVAGLSLGSSQSASRAMVGLFSPEQKAAEFFGFWGLSNKVAGVFGIIGLGLLQAEFGLQQSVLFCAFLFLVAIVICLFVNQERGEMAADDYHEQNYIG</sequence>
<evidence type="ECO:0000313" key="8">
    <source>
        <dbReference type="EMBL" id="PWN05395.1"/>
    </source>
</evidence>
<evidence type="ECO:0000313" key="9">
    <source>
        <dbReference type="Proteomes" id="UP000245533"/>
    </source>
</evidence>
<accession>A0A316TQU5</accession>
<dbReference type="InterPro" id="IPR036259">
    <property type="entry name" value="MFS_trans_sf"/>
</dbReference>
<dbReference type="Gene3D" id="1.20.1250.20">
    <property type="entry name" value="MFS general substrate transporter like domains"/>
    <property type="match status" value="2"/>
</dbReference>
<comment type="caution">
    <text evidence="8">The sequence shown here is derived from an EMBL/GenBank/DDBJ whole genome shotgun (WGS) entry which is preliminary data.</text>
</comment>
<comment type="subcellular location">
    <subcellularLocation>
        <location evidence="1">Endomembrane system</location>
        <topology evidence="1">Multi-pass membrane protein</topology>
    </subcellularLocation>
</comment>
<dbReference type="InterPro" id="IPR020846">
    <property type="entry name" value="MFS_dom"/>
</dbReference>
<feature type="transmembrane region" description="Helical" evidence="6">
    <location>
        <begin position="152"/>
        <end position="176"/>
    </location>
</feature>
<dbReference type="AlphaFoldDB" id="A0A316TQU5"/>
<name>A0A316TQU5_9BACT</name>
<feature type="transmembrane region" description="Helical" evidence="6">
    <location>
        <begin position="313"/>
        <end position="335"/>
    </location>
</feature>
<dbReference type="InterPro" id="IPR024671">
    <property type="entry name" value="Atg22-like"/>
</dbReference>
<evidence type="ECO:0000259" key="7">
    <source>
        <dbReference type="PROSITE" id="PS50850"/>
    </source>
</evidence>
<dbReference type="SUPFAM" id="SSF103473">
    <property type="entry name" value="MFS general substrate transporter"/>
    <property type="match status" value="1"/>
</dbReference>
<feature type="domain" description="Major facilitator superfamily (MFS) profile" evidence="7">
    <location>
        <begin position="16"/>
        <end position="437"/>
    </location>
</feature>
<feature type="transmembrane region" description="Helical" evidence="6">
    <location>
        <begin position="411"/>
        <end position="432"/>
    </location>
</feature>
<dbReference type="EMBL" id="QGGB01000010">
    <property type="protein sequence ID" value="PWN05395.1"/>
    <property type="molecule type" value="Genomic_DNA"/>
</dbReference>
<keyword evidence="3 6" id="KW-0812">Transmembrane</keyword>
<evidence type="ECO:0000256" key="6">
    <source>
        <dbReference type="SAM" id="Phobius"/>
    </source>
</evidence>
<dbReference type="GO" id="GO:0022857">
    <property type="term" value="F:transmembrane transporter activity"/>
    <property type="evidence" value="ECO:0007669"/>
    <property type="project" value="InterPro"/>
</dbReference>
<keyword evidence="4 6" id="KW-1133">Transmembrane helix</keyword>
<reference evidence="8 9" key="1">
    <citation type="submission" date="2018-05" db="EMBL/GenBank/DDBJ databases">
        <title>Rhodohalobacter halophilus gen. nov., sp. nov., a moderately halophilic member of the family Balneolaceae.</title>
        <authorList>
            <person name="Liu Z.-W."/>
        </authorList>
    </citation>
    <scope>NUCLEOTIDE SEQUENCE [LARGE SCALE GENOMIC DNA]</scope>
    <source>
        <strain evidence="8 9">8A47</strain>
    </source>
</reference>
<dbReference type="PROSITE" id="PS50850">
    <property type="entry name" value="MFS"/>
    <property type="match status" value="1"/>
</dbReference>
<keyword evidence="9" id="KW-1185">Reference proteome</keyword>
<dbReference type="PANTHER" id="PTHR23519:SF1">
    <property type="entry name" value="AUTOPHAGY-RELATED PROTEIN 22"/>
    <property type="match status" value="1"/>
</dbReference>
<gene>
    <name evidence="8" type="ORF">DDZ15_15120</name>
</gene>
<feature type="transmembrane region" description="Helical" evidence="6">
    <location>
        <begin position="281"/>
        <end position="301"/>
    </location>
</feature>
<feature type="transmembrane region" description="Helical" evidence="6">
    <location>
        <begin position="29"/>
        <end position="47"/>
    </location>
</feature>
<dbReference type="Proteomes" id="UP000245533">
    <property type="component" value="Unassembled WGS sequence"/>
</dbReference>